<dbReference type="PANTHER" id="PTHR47280:SF1">
    <property type="entry name" value="PHEOPHYTINASE, CHLOROPLASTIC"/>
    <property type="match status" value="1"/>
</dbReference>
<accession>A0ABD3P1N3</accession>
<dbReference type="EMBL" id="JABMIG020000305">
    <property type="protein sequence ID" value="KAL3781828.1"/>
    <property type="molecule type" value="Genomic_DNA"/>
</dbReference>
<evidence type="ECO:0000259" key="1">
    <source>
        <dbReference type="Pfam" id="PF00561"/>
    </source>
</evidence>
<protein>
    <recommendedName>
        <fullName evidence="1">AB hydrolase-1 domain-containing protein</fullName>
    </recommendedName>
</protein>
<dbReference type="InterPro" id="IPR000073">
    <property type="entry name" value="AB_hydrolase_1"/>
</dbReference>
<gene>
    <name evidence="2" type="ORF">HJC23_011137</name>
</gene>
<evidence type="ECO:0000313" key="3">
    <source>
        <dbReference type="Proteomes" id="UP001516023"/>
    </source>
</evidence>
<comment type="caution">
    <text evidence="2">The sequence shown here is derived from an EMBL/GenBank/DDBJ whole genome shotgun (WGS) entry which is preliminary data.</text>
</comment>
<organism evidence="2 3">
    <name type="scientific">Cyclotella cryptica</name>
    <dbReference type="NCBI Taxonomy" id="29204"/>
    <lineage>
        <taxon>Eukaryota</taxon>
        <taxon>Sar</taxon>
        <taxon>Stramenopiles</taxon>
        <taxon>Ochrophyta</taxon>
        <taxon>Bacillariophyta</taxon>
        <taxon>Coscinodiscophyceae</taxon>
        <taxon>Thalassiosirophycidae</taxon>
        <taxon>Stephanodiscales</taxon>
        <taxon>Stephanodiscaceae</taxon>
        <taxon>Cyclotella</taxon>
    </lineage>
</organism>
<dbReference type="InterPro" id="IPR029058">
    <property type="entry name" value="AB_hydrolase_fold"/>
</dbReference>
<dbReference type="InterPro" id="IPR044211">
    <property type="entry name" value="PPH_chloroplastic"/>
</dbReference>
<proteinExistence type="predicted"/>
<keyword evidence="3" id="KW-1185">Reference proteome</keyword>
<dbReference type="AlphaFoldDB" id="A0ABD3P1N3"/>
<dbReference type="Proteomes" id="UP001516023">
    <property type="component" value="Unassembled WGS sequence"/>
</dbReference>
<evidence type="ECO:0000313" key="2">
    <source>
        <dbReference type="EMBL" id="KAL3781828.1"/>
    </source>
</evidence>
<sequence length="422" mass="46928">MSTVSTTEETEAYFKLEQKTWTFREKYPIAYEVATCNTKATDMNDQTNTVPVLLLNGFGVGTFHQHRLMKQLLLQSCDTSRAKSQYKIYGLDYLGQGKSWPLKCNDGMSEDEYNLGYSADMWIEQLTNFIQQVIIPSTSHKVHIVGNSVGGYLGTILSYRHPHLVSSLTLLNATPVWGLNLPSWDGKLPAPAFPKRIGQILFDTIRDINVIDKYLDVAYVNRQAFDGSFDDSFDGWGTKHKNLGIPLNQKIRACTEGNGGHAAFASILWSPPASSTDPDWERKSSSPTIGFYDALRHLPIDVLLLFGTNDEWCTPAVAKRMHTTLHARRTTVTLDGSAPSVRYITIDNVGHCPNHEAPTAVATVLLSWLEASSSQSRSEIPLVSSLDARVKEPWGEVLLREVTIEESKSLGLVDRMISSMVG</sequence>
<dbReference type="PANTHER" id="PTHR47280">
    <property type="entry name" value="PHEOPHYTINASE, CHLOROPLASTIC"/>
    <property type="match status" value="1"/>
</dbReference>
<dbReference type="Pfam" id="PF00561">
    <property type="entry name" value="Abhydrolase_1"/>
    <property type="match status" value="1"/>
</dbReference>
<dbReference type="Gene3D" id="3.40.50.1820">
    <property type="entry name" value="alpha/beta hydrolase"/>
    <property type="match status" value="1"/>
</dbReference>
<dbReference type="SUPFAM" id="SSF53474">
    <property type="entry name" value="alpha/beta-Hydrolases"/>
    <property type="match status" value="1"/>
</dbReference>
<feature type="domain" description="AB hydrolase-1" evidence="1">
    <location>
        <begin position="51"/>
        <end position="201"/>
    </location>
</feature>
<reference evidence="2 3" key="1">
    <citation type="journal article" date="2020" name="G3 (Bethesda)">
        <title>Improved Reference Genome for Cyclotella cryptica CCMP332, a Model for Cell Wall Morphogenesis, Salinity Adaptation, and Lipid Production in Diatoms (Bacillariophyta).</title>
        <authorList>
            <person name="Roberts W.R."/>
            <person name="Downey K.M."/>
            <person name="Ruck E.C."/>
            <person name="Traller J.C."/>
            <person name="Alverson A.J."/>
        </authorList>
    </citation>
    <scope>NUCLEOTIDE SEQUENCE [LARGE SCALE GENOMIC DNA]</scope>
    <source>
        <strain evidence="2 3">CCMP332</strain>
    </source>
</reference>
<name>A0ABD3P1N3_9STRA</name>